<comment type="caution">
    <text evidence="1">The sequence shown here is derived from an EMBL/GenBank/DDBJ whole genome shotgun (WGS) entry which is preliminary data.</text>
</comment>
<protein>
    <submittedName>
        <fullName evidence="1">42686_t:CDS:1</fullName>
    </submittedName>
</protein>
<dbReference type="Proteomes" id="UP000789901">
    <property type="component" value="Unassembled WGS sequence"/>
</dbReference>
<keyword evidence="2" id="KW-1185">Reference proteome</keyword>
<evidence type="ECO:0000313" key="2">
    <source>
        <dbReference type="Proteomes" id="UP000789901"/>
    </source>
</evidence>
<name>A0ABM8W3P0_GIGMA</name>
<organism evidence="1 2">
    <name type="scientific">Gigaspora margarita</name>
    <dbReference type="NCBI Taxonomy" id="4874"/>
    <lineage>
        <taxon>Eukaryota</taxon>
        <taxon>Fungi</taxon>
        <taxon>Fungi incertae sedis</taxon>
        <taxon>Mucoromycota</taxon>
        <taxon>Glomeromycotina</taxon>
        <taxon>Glomeromycetes</taxon>
        <taxon>Diversisporales</taxon>
        <taxon>Gigasporaceae</taxon>
        <taxon>Gigaspora</taxon>
    </lineage>
</organism>
<dbReference type="EMBL" id="CAJVQB010001001">
    <property type="protein sequence ID" value="CAG8516694.1"/>
    <property type="molecule type" value="Genomic_DNA"/>
</dbReference>
<accession>A0ABM8W3P0</accession>
<proteinExistence type="predicted"/>
<evidence type="ECO:0000313" key="1">
    <source>
        <dbReference type="EMBL" id="CAG8516694.1"/>
    </source>
</evidence>
<gene>
    <name evidence="1" type="ORF">GMARGA_LOCUS2951</name>
</gene>
<reference evidence="1 2" key="1">
    <citation type="submission" date="2021-06" db="EMBL/GenBank/DDBJ databases">
        <authorList>
            <person name="Kallberg Y."/>
            <person name="Tangrot J."/>
            <person name="Rosling A."/>
        </authorList>
    </citation>
    <scope>NUCLEOTIDE SEQUENCE [LARGE SCALE GENOMIC DNA]</scope>
    <source>
        <strain evidence="1 2">120-4 pot B 10/14</strain>
    </source>
</reference>
<sequence length="40" mass="4681">MKAQDNQQVVHRLGGKIKYLIIFKNADEIARDESTSHHWC</sequence>